<evidence type="ECO:0000313" key="2">
    <source>
        <dbReference type="Proteomes" id="UP000828390"/>
    </source>
</evidence>
<sequence>MHESRNNISVILQRRLTSAAGTGKLPRLDIMPEIEACVVDTCGGCPSAGRDFSLCVQINGQLV</sequence>
<keyword evidence="2" id="KW-1185">Reference proteome</keyword>
<protein>
    <submittedName>
        <fullName evidence="1">Uncharacterized protein</fullName>
    </submittedName>
</protein>
<organism evidence="1 2">
    <name type="scientific">Dreissena polymorpha</name>
    <name type="common">Zebra mussel</name>
    <name type="synonym">Mytilus polymorpha</name>
    <dbReference type="NCBI Taxonomy" id="45954"/>
    <lineage>
        <taxon>Eukaryota</taxon>
        <taxon>Metazoa</taxon>
        <taxon>Spiralia</taxon>
        <taxon>Lophotrochozoa</taxon>
        <taxon>Mollusca</taxon>
        <taxon>Bivalvia</taxon>
        <taxon>Autobranchia</taxon>
        <taxon>Heteroconchia</taxon>
        <taxon>Euheterodonta</taxon>
        <taxon>Imparidentia</taxon>
        <taxon>Neoheterodontei</taxon>
        <taxon>Myida</taxon>
        <taxon>Dreissenoidea</taxon>
        <taxon>Dreissenidae</taxon>
        <taxon>Dreissena</taxon>
    </lineage>
</organism>
<proteinExistence type="predicted"/>
<reference evidence="1" key="2">
    <citation type="submission" date="2020-11" db="EMBL/GenBank/DDBJ databases">
        <authorList>
            <person name="McCartney M.A."/>
            <person name="Auch B."/>
            <person name="Kono T."/>
            <person name="Mallez S."/>
            <person name="Becker A."/>
            <person name="Gohl D.M."/>
            <person name="Silverstein K.A.T."/>
            <person name="Koren S."/>
            <person name="Bechman K.B."/>
            <person name="Herman A."/>
            <person name="Abrahante J.E."/>
            <person name="Garbe J."/>
        </authorList>
    </citation>
    <scope>NUCLEOTIDE SEQUENCE</scope>
    <source>
        <strain evidence="1">Duluth1</strain>
        <tissue evidence="1">Whole animal</tissue>
    </source>
</reference>
<comment type="caution">
    <text evidence="1">The sequence shown here is derived from an EMBL/GenBank/DDBJ whole genome shotgun (WGS) entry which is preliminary data.</text>
</comment>
<name>A0A9D4CQ48_DREPO</name>
<dbReference type="EMBL" id="JAIWYP010000012">
    <property type="protein sequence ID" value="KAH3728821.1"/>
    <property type="molecule type" value="Genomic_DNA"/>
</dbReference>
<gene>
    <name evidence="1" type="ORF">DPMN_054783</name>
</gene>
<evidence type="ECO:0000313" key="1">
    <source>
        <dbReference type="EMBL" id="KAH3728821.1"/>
    </source>
</evidence>
<accession>A0A9D4CQ48</accession>
<dbReference type="Proteomes" id="UP000828390">
    <property type="component" value="Unassembled WGS sequence"/>
</dbReference>
<reference evidence="1" key="1">
    <citation type="journal article" date="2019" name="bioRxiv">
        <title>The Genome of the Zebra Mussel, Dreissena polymorpha: A Resource for Invasive Species Research.</title>
        <authorList>
            <person name="McCartney M.A."/>
            <person name="Auch B."/>
            <person name="Kono T."/>
            <person name="Mallez S."/>
            <person name="Zhang Y."/>
            <person name="Obille A."/>
            <person name="Becker A."/>
            <person name="Abrahante J.E."/>
            <person name="Garbe J."/>
            <person name="Badalamenti J.P."/>
            <person name="Herman A."/>
            <person name="Mangelson H."/>
            <person name="Liachko I."/>
            <person name="Sullivan S."/>
            <person name="Sone E.D."/>
            <person name="Koren S."/>
            <person name="Silverstein K.A.T."/>
            <person name="Beckman K.B."/>
            <person name="Gohl D.M."/>
        </authorList>
    </citation>
    <scope>NUCLEOTIDE SEQUENCE</scope>
    <source>
        <strain evidence="1">Duluth1</strain>
        <tissue evidence="1">Whole animal</tissue>
    </source>
</reference>
<dbReference type="AlphaFoldDB" id="A0A9D4CQ48"/>